<organism evidence="2 3">
    <name type="scientific">Punica granatum</name>
    <name type="common">Pomegranate</name>
    <dbReference type="NCBI Taxonomy" id="22663"/>
    <lineage>
        <taxon>Eukaryota</taxon>
        <taxon>Viridiplantae</taxon>
        <taxon>Streptophyta</taxon>
        <taxon>Embryophyta</taxon>
        <taxon>Tracheophyta</taxon>
        <taxon>Spermatophyta</taxon>
        <taxon>Magnoliopsida</taxon>
        <taxon>eudicotyledons</taxon>
        <taxon>Gunneridae</taxon>
        <taxon>Pentapetalae</taxon>
        <taxon>rosids</taxon>
        <taxon>malvids</taxon>
        <taxon>Myrtales</taxon>
        <taxon>Lythraceae</taxon>
        <taxon>Punica</taxon>
    </lineage>
</organism>
<evidence type="ECO:0000313" key="3">
    <source>
        <dbReference type="Proteomes" id="UP000233551"/>
    </source>
</evidence>
<evidence type="ECO:0000313" key="2">
    <source>
        <dbReference type="EMBL" id="PKI67612.1"/>
    </source>
</evidence>
<feature type="region of interest" description="Disordered" evidence="1">
    <location>
        <begin position="88"/>
        <end position="114"/>
    </location>
</feature>
<comment type="caution">
    <text evidence="2">The sequence shown here is derived from an EMBL/GenBank/DDBJ whole genome shotgun (WGS) entry which is preliminary data.</text>
</comment>
<accession>A0A2I0KGH9</accession>
<protein>
    <submittedName>
        <fullName evidence="2">Uncharacterized protein</fullName>
    </submittedName>
</protein>
<keyword evidence="3" id="KW-1185">Reference proteome</keyword>
<feature type="compositionally biased region" description="Polar residues" evidence="1">
    <location>
        <begin position="100"/>
        <end position="114"/>
    </location>
</feature>
<reference evidence="2 3" key="1">
    <citation type="submission" date="2017-11" db="EMBL/GenBank/DDBJ databases">
        <title>De-novo sequencing of pomegranate (Punica granatum L.) genome.</title>
        <authorList>
            <person name="Akparov Z."/>
            <person name="Amiraslanov A."/>
            <person name="Hajiyeva S."/>
            <person name="Abbasov M."/>
            <person name="Kaur K."/>
            <person name="Hamwieh A."/>
            <person name="Solovyev V."/>
            <person name="Salamov A."/>
            <person name="Braich B."/>
            <person name="Kosarev P."/>
            <person name="Mahmoud A."/>
            <person name="Hajiyev E."/>
            <person name="Babayeva S."/>
            <person name="Izzatullayeva V."/>
            <person name="Mammadov A."/>
            <person name="Mammadov A."/>
            <person name="Sharifova S."/>
            <person name="Ojaghi J."/>
            <person name="Eynullazada K."/>
            <person name="Bayramov B."/>
            <person name="Abdulazimova A."/>
            <person name="Shahmuradov I."/>
        </authorList>
    </citation>
    <scope>NUCLEOTIDE SEQUENCE [LARGE SCALE GENOMIC DNA]</scope>
    <source>
        <strain evidence="3">cv. AG2017</strain>
        <tissue evidence="2">Leaf</tissue>
    </source>
</reference>
<sequence length="141" mass="15462">MEYIASGYKERVGEGFESRVTRWNPWKDVRVHGQHVRASWDARLDVHEHAQAREGAQAHGWTRGQAREVVVRAGRAWGGTGARCAGRTGAGAYGDECRNTRGSSQAGASARGQTRMSITERLDVGAVTGVLFTREHDSNLK</sequence>
<dbReference type="Proteomes" id="UP000233551">
    <property type="component" value="Unassembled WGS sequence"/>
</dbReference>
<evidence type="ECO:0000256" key="1">
    <source>
        <dbReference type="SAM" id="MobiDB-lite"/>
    </source>
</evidence>
<dbReference type="EMBL" id="PGOL01000594">
    <property type="protein sequence ID" value="PKI67612.1"/>
    <property type="molecule type" value="Genomic_DNA"/>
</dbReference>
<dbReference type="AlphaFoldDB" id="A0A2I0KGH9"/>
<name>A0A2I0KGH9_PUNGR</name>
<gene>
    <name evidence="2" type="ORF">CRG98_011992</name>
</gene>
<proteinExistence type="predicted"/>